<dbReference type="AlphaFoldDB" id="A0A6V7SLV3"/>
<reference evidence="6 7" key="1">
    <citation type="submission" date="2020-08" db="EMBL/GenBank/DDBJ databases">
        <authorList>
            <person name="Ramaprasad A."/>
        </authorList>
    </citation>
    <scope>NUCLEOTIDE SEQUENCE [LARGE SCALE GENOMIC DNA]</scope>
</reference>
<dbReference type="GO" id="GO:0005634">
    <property type="term" value="C:nucleus"/>
    <property type="evidence" value="ECO:0007669"/>
    <property type="project" value="TreeGrafter"/>
</dbReference>
<dbReference type="SUPFAM" id="SSF50978">
    <property type="entry name" value="WD40 repeat-like"/>
    <property type="match status" value="1"/>
</dbReference>
<dbReference type="PANTHER" id="PTHR16017">
    <property type="entry name" value="GASTRULATION DEFECTIVE PROTEIN 1-RELATED"/>
    <property type="match status" value="1"/>
</dbReference>
<keyword evidence="4" id="KW-0175">Coiled coil</keyword>
<evidence type="ECO:0000313" key="7">
    <source>
        <dbReference type="Proteomes" id="UP000515697"/>
    </source>
</evidence>
<dbReference type="VEuPathDB" id="PlasmoDB:PVLDE_0501760"/>
<protein>
    <submittedName>
        <fullName evidence="6">WD repeat-containing protein 70, putative</fullName>
    </submittedName>
</protein>
<dbReference type="EMBL" id="LR865426">
    <property type="protein sequence ID" value="CAD2099429.1"/>
    <property type="molecule type" value="Genomic_DNA"/>
</dbReference>
<organism evidence="6 7">
    <name type="scientific">Plasmodium vinckei</name>
    <dbReference type="NCBI Taxonomy" id="5860"/>
    <lineage>
        <taxon>Eukaryota</taxon>
        <taxon>Sar</taxon>
        <taxon>Alveolata</taxon>
        <taxon>Apicomplexa</taxon>
        <taxon>Aconoidasida</taxon>
        <taxon>Haemosporida</taxon>
        <taxon>Plasmodiidae</taxon>
        <taxon>Plasmodium</taxon>
        <taxon>Plasmodium (Vinckeia)</taxon>
    </lineage>
</organism>
<dbReference type="VEuPathDB" id="PlasmoDB:PVSEL_0503230"/>
<evidence type="ECO:0000256" key="5">
    <source>
        <dbReference type="SAM" id="MobiDB-lite"/>
    </source>
</evidence>
<dbReference type="InterPro" id="IPR001680">
    <property type="entry name" value="WD40_rpt"/>
</dbReference>
<evidence type="ECO:0000256" key="2">
    <source>
        <dbReference type="ARBA" id="ARBA00022737"/>
    </source>
</evidence>
<dbReference type="VEuPathDB" id="PlasmoDB:PVBDA_0501790"/>
<dbReference type="InterPro" id="IPR051858">
    <property type="entry name" value="WD_repeat_GAD-1"/>
</dbReference>
<evidence type="ECO:0000256" key="3">
    <source>
        <dbReference type="PROSITE-ProRule" id="PRU00221"/>
    </source>
</evidence>
<dbReference type="InterPro" id="IPR015943">
    <property type="entry name" value="WD40/YVTN_repeat-like_dom_sf"/>
</dbReference>
<dbReference type="Gene3D" id="2.130.10.10">
    <property type="entry name" value="YVTN repeat-like/Quinoprotein amine dehydrogenase"/>
    <property type="match status" value="1"/>
</dbReference>
<dbReference type="PROSITE" id="PS50294">
    <property type="entry name" value="WD_REPEATS_REGION"/>
    <property type="match status" value="1"/>
</dbReference>
<dbReference type="VEuPathDB" id="PlasmoDB:PVVCY_0501780"/>
<accession>A0A6V7SLV3</accession>
<feature type="compositionally biased region" description="Basic and acidic residues" evidence="5">
    <location>
        <begin position="23"/>
        <end position="40"/>
    </location>
</feature>
<dbReference type="GO" id="GO:0035861">
    <property type="term" value="C:site of double-strand break"/>
    <property type="evidence" value="ECO:0007669"/>
    <property type="project" value="TreeGrafter"/>
</dbReference>
<evidence type="ECO:0000313" key="6">
    <source>
        <dbReference type="EMBL" id="CAD2099429.1"/>
    </source>
</evidence>
<feature type="repeat" description="WD" evidence="3">
    <location>
        <begin position="169"/>
        <end position="211"/>
    </location>
</feature>
<dbReference type="VEuPathDB" id="PlasmoDB:PVPCR_0503240"/>
<evidence type="ECO:0000256" key="4">
    <source>
        <dbReference type="SAM" id="Coils"/>
    </source>
</evidence>
<dbReference type="SMART" id="SM00320">
    <property type="entry name" value="WD40"/>
    <property type="match status" value="4"/>
</dbReference>
<dbReference type="Pfam" id="PF00400">
    <property type="entry name" value="WD40"/>
    <property type="match status" value="1"/>
</dbReference>
<evidence type="ECO:0000256" key="1">
    <source>
        <dbReference type="ARBA" id="ARBA00022574"/>
    </source>
</evidence>
<sequence length="691" mass="80381">MNEEDVVGDSEYSNEFSDDDGSNEFKSDNESEKKSNKSVEENSNSEDANNNEKNGIKGENIFFNMKKETININNKHICNTKIMNNGNSLIISGNDHNVRIYEFKNMNKYEKNYAKLISLSENSIVNSLDINNNFILLGYGYKCYVYNMKCELIKNTIRGDMYITDVNKTKGHMRQINCCKFHPNNNNIFISGSLDSTLRIWDLKNEKNAYGIDNELVHNQCLKILNEKNIMNNNVLCCDFTKDGNTILIGCENGQLDIRNKISNDYMYSYRSDYNMSSGNKKGLCHKNSIIDILTSKKMDYYFFTRSLDETIKYWDRRNLQTPINTIENVDTFISKSNMSFYGTGEKYLAIGTQRKKAENKINNRNNNNNDKIVGSRKAKLNIDKEETWVNENNDNINNFENMIDLEERENKEDEIKKAKMKKYTMDNYIKVYKGEDDINKYLSEMASFDNKINKNIEGALKIYDIASCNFNMVYSEIYEDCGIISTYYDDTIKQLFLGSTNGNCIIYYDDNSRNGVLQYINKEVNVTKSVDNSFYVNTENIFNMDNIPEDIHITESGKVIIKKKNKRVKMNPTIGMHTSNAYEKKRHIDPYSKYIVNTKDGKSPYEDKDNEIKNMDEEEDDIVDILRKRELNKKDNDYFLKAYQYTQPNKVIDYSSGDEQEYSKFLTMPKCPRCGIKNCVCGYMKGKGKK</sequence>
<gene>
    <name evidence="6" type="ORF">PVSEL_0503230</name>
</gene>
<name>A0A6V7SLV3_PLAVN</name>
<dbReference type="PROSITE" id="PS50082">
    <property type="entry name" value="WD_REPEATS_2"/>
    <property type="match status" value="1"/>
</dbReference>
<keyword evidence="2" id="KW-0677">Repeat</keyword>
<feature type="coiled-coil region" evidence="4">
    <location>
        <begin position="390"/>
        <end position="417"/>
    </location>
</feature>
<proteinExistence type="predicted"/>
<dbReference type="InterPro" id="IPR036322">
    <property type="entry name" value="WD40_repeat_dom_sf"/>
</dbReference>
<feature type="compositionally biased region" description="Low complexity" evidence="5">
    <location>
        <begin position="41"/>
        <end position="53"/>
    </location>
</feature>
<dbReference type="Proteomes" id="UP000515697">
    <property type="component" value="Chromosome PVSEL_05"/>
</dbReference>
<dbReference type="PANTHER" id="PTHR16017:SF0">
    <property type="entry name" value="WD REPEAT-CONTAINING PROTEIN 70"/>
    <property type="match status" value="1"/>
</dbReference>
<feature type="region of interest" description="Disordered" evidence="5">
    <location>
        <begin position="1"/>
        <end position="53"/>
    </location>
</feature>
<keyword evidence="1 3" id="KW-0853">WD repeat</keyword>